<proteinExistence type="predicted"/>
<accession>A0A0A1IW26</accession>
<dbReference type="GO" id="GO:0004725">
    <property type="term" value="F:protein tyrosine phosphatase activity"/>
    <property type="evidence" value="ECO:0007669"/>
    <property type="project" value="UniProtKB-EC"/>
</dbReference>
<dbReference type="Proteomes" id="UP000030230">
    <property type="component" value="Segment"/>
</dbReference>
<evidence type="ECO:0000313" key="5">
    <source>
        <dbReference type="Proteomes" id="UP000030230"/>
    </source>
</evidence>
<feature type="domain" description="Tyrosine specific protein phosphatases" evidence="2">
    <location>
        <begin position="82"/>
        <end position="100"/>
    </location>
</feature>
<protein>
    <recommendedName>
        <fullName evidence="1">protein-tyrosine-phosphatase</fullName>
        <ecNumber evidence="1">3.1.3.48</ecNumber>
    </recommendedName>
</protein>
<keyword evidence="5" id="KW-1185">Reference proteome</keyword>
<reference evidence="5" key="1">
    <citation type="journal article" date="2015" name="PLoS ONE">
        <title>Investigation of a Large Collection of Pseudomonas aeruginosa Bacteriophages Collected from a Single Environmental Source in Abidjan, Cote d'Ivoire.</title>
        <authorList>
            <person name="Essoh C."/>
            <person name="Latino L."/>
            <person name="Midoux C."/>
            <person name="Blouin Y."/>
            <person name="Loukou G."/>
            <person name="Nguetta S.P."/>
            <person name="Lathro S."/>
            <person name="Cablanmian A."/>
            <person name="Kouassi A.K."/>
            <person name="Vergnaud G."/>
            <person name="Pourcel C."/>
        </authorList>
    </citation>
    <scope>NUCLEOTIDE SEQUENCE [LARGE SCALE GENOMIC DNA]</scope>
</reference>
<dbReference type="InterPro" id="IPR016130">
    <property type="entry name" value="Tyr_Pase_AS"/>
</dbReference>
<dbReference type="KEGG" id="vg:23679330"/>
<dbReference type="GeneID" id="23679330"/>
<dbReference type="PROSITE" id="PS50056">
    <property type="entry name" value="TYR_PHOSPHATASE_2"/>
    <property type="match status" value="1"/>
</dbReference>
<dbReference type="Gene3D" id="3.90.190.10">
    <property type="entry name" value="Protein tyrosine phosphatase superfamily"/>
    <property type="match status" value="1"/>
</dbReference>
<evidence type="ECO:0000313" key="4">
    <source>
        <dbReference type="EMBL" id="CEF89124.1"/>
    </source>
</evidence>
<sequence>MEQAVNRREVTFLSAVDASRIETPSNVISIGSKGDWYAFACDHKRVLRLEFDDVDGYLGSDGFRVFSHIDAKQIHDFVNECGDEPIIVHCQAGMSRSAAVAKFLADKRGYTLNLSKPCLGTTQFYNRHVYGTLNLNDAESMSAYYAEMELADRLRGHPKES</sequence>
<dbReference type="PROSITE" id="PS50206">
    <property type="entry name" value="RHODANESE_3"/>
    <property type="match status" value="1"/>
</dbReference>
<dbReference type="InterPro" id="IPR029021">
    <property type="entry name" value="Prot-tyrosine_phosphatase-like"/>
</dbReference>
<dbReference type="RefSeq" id="YP_009124415.1">
    <property type="nucleotide sequence ID" value="NC_026587.1"/>
</dbReference>
<dbReference type="EMBL" id="LN610573">
    <property type="protein sequence ID" value="CEF89124.1"/>
    <property type="molecule type" value="Genomic_DNA"/>
</dbReference>
<dbReference type="SUPFAM" id="SSF52799">
    <property type="entry name" value="(Phosphotyrosine protein) phosphatases II"/>
    <property type="match status" value="1"/>
</dbReference>
<feature type="domain" description="Rhodanese" evidence="3">
    <location>
        <begin position="69"/>
        <end position="111"/>
    </location>
</feature>
<organism evidence="4 5">
    <name type="scientific">Pseudomonas phage vB_PaeM_PAO1_Ab03</name>
    <dbReference type="NCBI Taxonomy" id="1548901"/>
    <lineage>
        <taxon>Viruses</taxon>
        <taxon>Duplodnaviria</taxon>
        <taxon>Heunggongvirae</taxon>
        <taxon>Uroviricota</taxon>
        <taxon>Caudoviricetes</taxon>
        <taxon>Vandenendeviridae</taxon>
        <taxon>Nankokuvirus</taxon>
        <taxon>Nankokuvirus Ab03</taxon>
    </lineage>
</organism>
<dbReference type="InterPro" id="IPR000387">
    <property type="entry name" value="Tyr_Pase_dom"/>
</dbReference>
<dbReference type="InterPro" id="IPR001763">
    <property type="entry name" value="Rhodanese-like_dom"/>
</dbReference>
<dbReference type="OrthoDB" id="10203at10239"/>
<dbReference type="PROSITE" id="PS00383">
    <property type="entry name" value="TYR_PHOSPHATASE_1"/>
    <property type="match status" value="1"/>
</dbReference>
<evidence type="ECO:0000259" key="2">
    <source>
        <dbReference type="PROSITE" id="PS50056"/>
    </source>
</evidence>
<evidence type="ECO:0000259" key="3">
    <source>
        <dbReference type="PROSITE" id="PS50206"/>
    </source>
</evidence>
<dbReference type="EC" id="3.1.3.48" evidence="1"/>
<name>A0A0A1IW26_9CAUD</name>
<gene>
    <name evidence="4" type="primary">ORF19</name>
</gene>
<evidence type="ECO:0000256" key="1">
    <source>
        <dbReference type="ARBA" id="ARBA00013064"/>
    </source>
</evidence>